<dbReference type="GO" id="GO:0005886">
    <property type="term" value="C:plasma membrane"/>
    <property type="evidence" value="ECO:0007669"/>
    <property type="project" value="UniProtKB-SubCell"/>
</dbReference>
<dbReference type="Pfam" id="PF04464">
    <property type="entry name" value="Glyphos_transf"/>
    <property type="match status" value="1"/>
</dbReference>
<keyword evidence="6" id="KW-0472">Membrane</keyword>
<reference evidence="7" key="2">
    <citation type="submission" date="2021-04" db="EMBL/GenBank/DDBJ databases">
        <authorList>
            <person name="Gilroy R."/>
        </authorList>
    </citation>
    <scope>NUCLEOTIDE SEQUENCE</scope>
    <source>
        <strain evidence="7">G3-2149</strain>
    </source>
</reference>
<evidence type="ECO:0000256" key="1">
    <source>
        <dbReference type="ARBA" id="ARBA00004202"/>
    </source>
</evidence>
<evidence type="ECO:0000256" key="4">
    <source>
        <dbReference type="ARBA" id="ARBA00022679"/>
    </source>
</evidence>
<dbReference type="GO" id="GO:0047355">
    <property type="term" value="F:CDP-glycerol glycerophosphotransferase activity"/>
    <property type="evidence" value="ECO:0007669"/>
    <property type="project" value="InterPro"/>
</dbReference>
<proteinExistence type="inferred from homology"/>
<evidence type="ECO:0000256" key="2">
    <source>
        <dbReference type="ARBA" id="ARBA00010488"/>
    </source>
</evidence>
<comment type="subcellular location">
    <subcellularLocation>
        <location evidence="1">Cell membrane</location>
        <topology evidence="1">Peripheral membrane protein</topology>
    </subcellularLocation>
</comment>
<dbReference type="InterPro" id="IPR043148">
    <property type="entry name" value="TagF_C"/>
</dbReference>
<dbReference type="Gene3D" id="3.40.50.11820">
    <property type="match status" value="1"/>
</dbReference>
<dbReference type="AlphaFoldDB" id="A0A9E2P2B1"/>
<dbReference type="PANTHER" id="PTHR37316:SF3">
    <property type="entry name" value="TEICHOIC ACID GLYCEROL-PHOSPHATE TRANSFERASE"/>
    <property type="match status" value="1"/>
</dbReference>
<keyword evidence="4" id="KW-0808">Transferase</keyword>
<sequence>MSIKSIRKKIKRTYKNAIADIKYIIFSNLFKSVKVKKNRIVFNNFNGKDFGDNPKYIAEEIIRQQLPYELYWVTKKKAIHLPKEIKQIKVGSLKEAYIYATSSIIICNTKQRLPFKKKKDQYYIQTWHGAFPLKLIEGEAEHLLPQRYVQQSIEDSKTTDLILSGSGILSKVIKESFWYQGDILECGSPRDDIYFNQTSESIKQIKTRLQIPLNKKIVMYAPTFRDNRKTDMYNLDFKQILKVLNQKTGEEWIFIVRLHPNISTRDHIFSYSENIINGSRYSDPQELFLLSDFLITDYSSVMMDFGIMEKPVILYTPDLEEYKKSRGIRPIFNQLPFPYAHTNAELIQMILHFNENDYLNKLNHFIEEDYKNFSYGDASQQVVKKIKEFIENLN</sequence>
<dbReference type="Gene3D" id="3.40.50.12580">
    <property type="match status" value="1"/>
</dbReference>
<dbReference type="Proteomes" id="UP000823865">
    <property type="component" value="Unassembled WGS sequence"/>
</dbReference>
<dbReference type="InterPro" id="IPR007554">
    <property type="entry name" value="Glycerophosphate_synth"/>
</dbReference>
<accession>A0A9E2P2B1</accession>
<evidence type="ECO:0000256" key="6">
    <source>
        <dbReference type="ARBA" id="ARBA00023136"/>
    </source>
</evidence>
<dbReference type="InterPro" id="IPR051612">
    <property type="entry name" value="Teichoic_Acid_Biosynth"/>
</dbReference>
<dbReference type="EMBL" id="JAHLFU010000086">
    <property type="protein sequence ID" value="MBU3853070.1"/>
    <property type="molecule type" value="Genomic_DNA"/>
</dbReference>
<comment type="caution">
    <text evidence="7">The sequence shown here is derived from an EMBL/GenBank/DDBJ whole genome shotgun (WGS) entry which is preliminary data.</text>
</comment>
<dbReference type="InterPro" id="IPR043149">
    <property type="entry name" value="TagF_N"/>
</dbReference>
<evidence type="ECO:0000256" key="3">
    <source>
        <dbReference type="ARBA" id="ARBA00022475"/>
    </source>
</evidence>
<evidence type="ECO:0000313" key="8">
    <source>
        <dbReference type="Proteomes" id="UP000823865"/>
    </source>
</evidence>
<name>A0A9E2P2B1_9BACT</name>
<reference evidence="7" key="1">
    <citation type="journal article" date="2021" name="PeerJ">
        <title>Extensive microbial diversity within the chicken gut microbiome revealed by metagenomics and culture.</title>
        <authorList>
            <person name="Gilroy R."/>
            <person name="Ravi A."/>
            <person name="Getino M."/>
            <person name="Pursley I."/>
            <person name="Horton D.L."/>
            <person name="Alikhan N.F."/>
            <person name="Baker D."/>
            <person name="Gharbi K."/>
            <person name="Hall N."/>
            <person name="Watson M."/>
            <person name="Adriaenssens E.M."/>
            <person name="Foster-Nyarko E."/>
            <person name="Jarju S."/>
            <person name="Secka A."/>
            <person name="Antonio M."/>
            <person name="Oren A."/>
            <person name="Chaudhuri R.R."/>
            <person name="La Ragione R."/>
            <person name="Hildebrand F."/>
            <person name="Pallen M.J."/>
        </authorList>
    </citation>
    <scope>NUCLEOTIDE SEQUENCE</scope>
    <source>
        <strain evidence="7">G3-2149</strain>
    </source>
</reference>
<dbReference type="PANTHER" id="PTHR37316">
    <property type="entry name" value="TEICHOIC ACID GLYCEROL-PHOSPHATE PRIMASE"/>
    <property type="match status" value="1"/>
</dbReference>
<evidence type="ECO:0000313" key="7">
    <source>
        <dbReference type="EMBL" id="MBU3853070.1"/>
    </source>
</evidence>
<dbReference type="SUPFAM" id="SSF53756">
    <property type="entry name" value="UDP-Glycosyltransferase/glycogen phosphorylase"/>
    <property type="match status" value="1"/>
</dbReference>
<gene>
    <name evidence="7" type="ORF">H9789_04520</name>
</gene>
<dbReference type="GO" id="GO:0019350">
    <property type="term" value="P:teichoic acid biosynthetic process"/>
    <property type="evidence" value="ECO:0007669"/>
    <property type="project" value="UniProtKB-KW"/>
</dbReference>
<protein>
    <submittedName>
        <fullName evidence="7">CDP-glycerol glycerophosphotransferase family protein</fullName>
    </submittedName>
</protein>
<keyword evidence="5" id="KW-0777">Teichoic acid biosynthesis</keyword>
<evidence type="ECO:0000256" key="5">
    <source>
        <dbReference type="ARBA" id="ARBA00022944"/>
    </source>
</evidence>
<keyword evidence="3" id="KW-1003">Cell membrane</keyword>
<organism evidence="7 8">
    <name type="scientific">Candidatus Paraprevotella stercoravium</name>
    <dbReference type="NCBI Taxonomy" id="2838725"/>
    <lineage>
        <taxon>Bacteria</taxon>
        <taxon>Pseudomonadati</taxon>
        <taxon>Bacteroidota</taxon>
        <taxon>Bacteroidia</taxon>
        <taxon>Bacteroidales</taxon>
        <taxon>Prevotellaceae</taxon>
        <taxon>Paraprevotella</taxon>
    </lineage>
</organism>
<comment type="similarity">
    <text evidence="2">Belongs to the CDP-glycerol glycerophosphotransferase family.</text>
</comment>